<dbReference type="Pfam" id="PF01098">
    <property type="entry name" value="FTSW_RODA_SPOVE"/>
    <property type="match status" value="1"/>
</dbReference>
<sequence length="366" mass="41123">MFDRRYLSHFDWILLAIVLVIMALGVVNLYSASATLTKGGGIFYLKQLNWYIIGLFFMFLLLLVDYRWFYKWAPILYIVCLVSLVLVLFIGKEVGGGRRWLSLGFANVQPSEFAKLATVIALASYFYRRDPAEGYGLKDLIFPTILVLVPALLIMEEPDLGTAGLLFLIYASMLLLIRIRWPVLISMALGTLLSLPILWLNLKPYQRRRIEIFLRPELDPLGSGYHVIQSKIAVGSGGMFGRGYLSGTQSRLNFLPERHTDFAFSVFAEEWGFLGAVGVIGLYLLLLIRGLSIAARSKERFGSFLAFGIVAMIFWQAVINIAMVVGMMPVVGIPLPLFSYGGSSVLTTMIGIGLLLNIRMRRFMFQ</sequence>
<dbReference type="GO" id="GO:0008360">
    <property type="term" value="P:regulation of cell shape"/>
    <property type="evidence" value="ECO:0007669"/>
    <property type="project" value="UniProtKB-KW"/>
</dbReference>
<comment type="catalytic activity">
    <reaction evidence="11">
        <text>[GlcNAc-(1-&gt;4)-Mur2Ac(oyl-L-Ala-gamma-D-Glu-L-Lys-D-Ala-D-Ala)](n)-di-trans,octa-cis-undecaprenyl diphosphate + beta-D-GlcNAc-(1-&gt;4)-Mur2Ac(oyl-L-Ala-gamma-D-Glu-L-Lys-D-Ala-D-Ala)-di-trans,octa-cis-undecaprenyl diphosphate = [GlcNAc-(1-&gt;4)-Mur2Ac(oyl-L-Ala-gamma-D-Glu-L-Lys-D-Ala-D-Ala)](n+1)-di-trans,octa-cis-undecaprenyl diphosphate + di-trans,octa-cis-undecaprenyl diphosphate + H(+)</text>
        <dbReference type="Rhea" id="RHEA:23708"/>
        <dbReference type="Rhea" id="RHEA-COMP:9602"/>
        <dbReference type="Rhea" id="RHEA-COMP:9603"/>
        <dbReference type="ChEBI" id="CHEBI:15378"/>
        <dbReference type="ChEBI" id="CHEBI:58405"/>
        <dbReference type="ChEBI" id="CHEBI:60033"/>
        <dbReference type="ChEBI" id="CHEBI:78435"/>
        <dbReference type="EC" id="2.4.99.28"/>
    </reaction>
</comment>
<keyword evidence="13" id="KW-1185">Reference proteome</keyword>
<dbReference type="Proteomes" id="UP000502179">
    <property type="component" value="Chromosome"/>
</dbReference>
<dbReference type="NCBIfam" id="TIGR02210">
    <property type="entry name" value="rodA_shape"/>
    <property type="match status" value="1"/>
</dbReference>
<evidence type="ECO:0000256" key="2">
    <source>
        <dbReference type="ARBA" id="ARBA00022475"/>
    </source>
</evidence>
<evidence type="ECO:0000256" key="8">
    <source>
        <dbReference type="ARBA" id="ARBA00022989"/>
    </source>
</evidence>
<evidence type="ECO:0000256" key="10">
    <source>
        <dbReference type="ARBA" id="ARBA00023316"/>
    </source>
</evidence>
<keyword evidence="9 11" id="KW-0472">Membrane</keyword>
<accession>A0A6G7PVU7</accession>
<keyword evidence="8 11" id="KW-1133">Transmembrane helix</keyword>
<keyword evidence="10 11" id="KW-0961">Cell wall biogenesis/degradation</keyword>
<evidence type="ECO:0000256" key="5">
    <source>
        <dbReference type="ARBA" id="ARBA00022692"/>
    </source>
</evidence>
<feature type="transmembrane region" description="Helical" evidence="11">
    <location>
        <begin position="72"/>
        <end position="91"/>
    </location>
</feature>
<feature type="transmembrane region" description="Helical" evidence="11">
    <location>
        <begin position="271"/>
        <end position="292"/>
    </location>
</feature>
<dbReference type="KEGG" id="tav:G4V39_05670"/>
<feature type="transmembrane region" description="Helical" evidence="11">
    <location>
        <begin position="184"/>
        <end position="202"/>
    </location>
</feature>
<dbReference type="PROSITE" id="PS00428">
    <property type="entry name" value="FTSW_RODA_SPOVE"/>
    <property type="match status" value="1"/>
</dbReference>
<dbReference type="AlphaFoldDB" id="A0A6G7PVU7"/>
<feature type="transmembrane region" description="Helical" evidence="11">
    <location>
        <begin position="337"/>
        <end position="358"/>
    </location>
</feature>
<evidence type="ECO:0000313" key="12">
    <source>
        <dbReference type="EMBL" id="QIJ71782.1"/>
    </source>
</evidence>
<evidence type="ECO:0000313" key="13">
    <source>
        <dbReference type="Proteomes" id="UP000502179"/>
    </source>
</evidence>
<keyword evidence="3 11" id="KW-0328">Glycosyltransferase</keyword>
<dbReference type="GO" id="GO:0015648">
    <property type="term" value="F:lipid-linked peptidoglycan transporter activity"/>
    <property type="evidence" value="ECO:0007669"/>
    <property type="project" value="TreeGrafter"/>
</dbReference>
<feature type="transmembrane region" description="Helical" evidence="11">
    <location>
        <begin position="304"/>
        <end position="331"/>
    </location>
</feature>
<dbReference type="EC" id="2.4.99.28" evidence="11"/>
<comment type="pathway">
    <text evidence="11">Cell wall biogenesis; peptidoglycan biosynthesis.</text>
</comment>
<dbReference type="NCBIfam" id="NF037961">
    <property type="entry name" value="RodA_shape"/>
    <property type="match status" value="1"/>
</dbReference>
<dbReference type="GO" id="GO:0009252">
    <property type="term" value="P:peptidoglycan biosynthetic process"/>
    <property type="evidence" value="ECO:0007669"/>
    <property type="project" value="UniProtKB-UniRule"/>
</dbReference>
<feature type="transmembrane region" description="Helical" evidence="11">
    <location>
        <begin position="12"/>
        <end position="36"/>
    </location>
</feature>
<evidence type="ECO:0000256" key="9">
    <source>
        <dbReference type="ARBA" id="ARBA00023136"/>
    </source>
</evidence>
<dbReference type="PANTHER" id="PTHR30474">
    <property type="entry name" value="CELL CYCLE PROTEIN"/>
    <property type="match status" value="1"/>
</dbReference>
<feature type="transmembrane region" description="Helical" evidence="11">
    <location>
        <begin position="48"/>
        <end position="66"/>
    </location>
</feature>
<keyword evidence="5 11" id="KW-0812">Transmembrane</keyword>
<comment type="similarity">
    <text evidence="11">Belongs to the SEDS family. MrdB/RodA subfamily.</text>
</comment>
<protein>
    <recommendedName>
        <fullName evidence="11">Peptidoglycan glycosyltransferase RodA</fullName>
        <shortName evidence="11">PGT</shortName>
        <ecNumber evidence="11">2.4.99.28</ecNumber>
    </recommendedName>
    <alternativeName>
        <fullName evidence="11">Cell elongation protein RodA</fullName>
    </alternativeName>
    <alternativeName>
        <fullName evidence="11">Cell wall polymerase</fullName>
    </alternativeName>
    <alternativeName>
        <fullName evidence="11">Peptidoglycan polymerase</fullName>
        <shortName evidence="11">PG polymerase</shortName>
    </alternativeName>
</protein>
<reference evidence="12 13" key="1">
    <citation type="submission" date="2020-02" db="EMBL/GenBank/DDBJ databases">
        <title>Genome analysis of Thermosulfuriphilus ammonigenes ST65T, an anaerobic thermophilic chemolithoautotrophic bacterium isolated from a deep-sea hydrothermal vent.</title>
        <authorList>
            <person name="Slobodkina G."/>
            <person name="Allioux M."/>
            <person name="Merkel A."/>
            <person name="Alain K."/>
            <person name="Jebbar M."/>
            <person name="Slobodkin A."/>
        </authorList>
    </citation>
    <scope>NUCLEOTIDE SEQUENCE [LARGE SCALE GENOMIC DNA]</scope>
    <source>
        <strain evidence="12 13">ST65</strain>
    </source>
</reference>
<evidence type="ECO:0000256" key="4">
    <source>
        <dbReference type="ARBA" id="ARBA00022679"/>
    </source>
</evidence>
<dbReference type="UniPathway" id="UPA00219"/>
<evidence type="ECO:0000256" key="1">
    <source>
        <dbReference type="ARBA" id="ARBA00004141"/>
    </source>
</evidence>
<proteinExistence type="inferred from homology"/>
<dbReference type="InterPro" id="IPR011923">
    <property type="entry name" value="RodA/MrdB"/>
</dbReference>
<dbReference type="PANTHER" id="PTHR30474:SF1">
    <property type="entry name" value="PEPTIDOGLYCAN GLYCOSYLTRANSFERASE MRDB"/>
    <property type="match status" value="1"/>
</dbReference>
<evidence type="ECO:0000256" key="3">
    <source>
        <dbReference type="ARBA" id="ARBA00022676"/>
    </source>
</evidence>
<keyword evidence="7 11" id="KW-0573">Peptidoglycan synthesis</keyword>
<evidence type="ECO:0000256" key="6">
    <source>
        <dbReference type="ARBA" id="ARBA00022960"/>
    </source>
</evidence>
<comment type="function">
    <text evidence="11">Peptidoglycan polymerase that is essential for cell wall elongation.</text>
</comment>
<dbReference type="InterPro" id="IPR018365">
    <property type="entry name" value="Cell_cycle_FtsW-rel_CS"/>
</dbReference>
<keyword evidence="2 11" id="KW-1003">Cell membrane</keyword>
<dbReference type="GO" id="GO:0071555">
    <property type="term" value="P:cell wall organization"/>
    <property type="evidence" value="ECO:0007669"/>
    <property type="project" value="UniProtKB-KW"/>
</dbReference>
<organism evidence="12 13">
    <name type="scientific">Thermosulfuriphilus ammonigenes</name>
    <dbReference type="NCBI Taxonomy" id="1936021"/>
    <lineage>
        <taxon>Bacteria</taxon>
        <taxon>Pseudomonadati</taxon>
        <taxon>Thermodesulfobacteriota</taxon>
        <taxon>Thermodesulfobacteria</taxon>
        <taxon>Thermodesulfobacteriales</taxon>
        <taxon>Thermodesulfobacteriaceae</taxon>
        <taxon>Thermosulfuriphilus</taxon>
    </lineage>
</organism>
<dbReference type="GO" id="GO:0008955">
    <property type="term" value="F:peptidoglycan glycosyltransferase activity"/>
    <property type="evidence" value="ECO:0007669"/>
    <property type="project" value="UniProtKB-UniRule"/>
</dbReference>
<comment type="subcellular location">
    <subcellularLocation>
        <location evidence="11">Cell membrane</location>
        <topology evidence="11">Multi-pass membrane protein</topology>
    </subcellularLocation>
    <subcellularLocation>
        <location evidence="1">Membrane</location>
        <topology evidence="1">Multi-pass membrane protein</topology>
    </subcellularLocation>
</comment>
<gene>
    <name evidence="11 12" type="primary">rodA</name>
    <name evidence="12" type="ORF">G4V39_05670</name>
</gene>
<keyword evidence="4 11" id="KW-0808">Transferase</keyword>
<keyword evidence="6 11" id="KW-0133">Cell shape</keyword>
<dbReference type="GO" id="GO:0032153">
    <property type="term" value="C:cell division site"/>
    <property type="evidence" value="ECO:0007669"/>
    <property type="project" value="TreeGrafter"/>
</dbReference>
<dbReference type="RefSeq" id="WP_166032000.1">
    <property type="nucleotide sequence ID" value="NZ_CP048877.1"/>
</dbReference>
<dbReference type="EMBL" id="CP048877">
    <property type="protein sequence ID" value="QIJ71782.1"/>
    <property type="molecule type" value="Genomic_DNA"/>
</dbReference>
<dbReference type="GO" id="GO:0051301">
    <property type="term" value="P:cell division"/>
    <property type="evidence" value="ECO:0007669"/>
    <property type="project" value="InterPro"/>
</dbReference>
<feature type="transmembrane region" description="Helical" evidence="11">
    <location>
        <begin position="160"/>
        <end position="177"/>
    </location>
</feature>
<dbReference type="HAMAP" id="MF_02079">
    <property type="entry name" value="PGT_RodA"/>
    <property type="match status" value="1"/>
</dbReference>
<feature type="transmembrane region" description="Helical" evidence="11">
    <location>
        <begin position="135"/>
        <end position="154"/>
    </location>
</feature>
<evidence type="ECO:0000256" key="11">
    <source>
        <dbReference type="HAMAP-Rule" id="MF_02079"/>
    </source>
</evidence>
<name>A0A6G7PVU7_9BACT</name>
<evidence type="ECO:0000256" key="7">
    <source>
        <dbReference type="ARBA" id="ARBA00022984"/>
    </source>
</evidence>
<dbReference type="GO" id="GO:0005886">
    <property type="term" value="C:plasma membrane"/>
    <property type="evidence" value="ECO:0007669"/>
    <property type="project" value="UniProtKB-SubCell"/>
</dbReference>
<dbReference type="InterPro" id="IPR001182">
    <property type="entry name" value="FtsW/RodA"/>
</dbReference>